<dbReference type="GO" id="GO:0042597">
    <property type="term" value="C:periplasmic space"/>
    <property type="evidence" value="ECO:0007669"/>
    <property type="project" value="UniProtKB-SubCell"/>
</dbReference>
<comment type="subcellular location">
    <subcellularLocation>
        <location evidence="1">Periplasm</location>
    </subcellularLocation>
</comment>
<dbReference type="InterPro" id="IPR006311">
    <property type="entry name" value="TAT_signal"/>
</dbReference>
<dbReference type="RefSeq" id="WP_109062143.1">
    <property type="nucleotide sequence ID" value="NZ_QETA01000004.1"/>
</dbReference>
<dbReference type="PANTHER" id="PTHR30024:SF47">
    <property type="entry name" value="TAURINE-BINDING PERIPLASMIC PROTEIN"/>
    <property type="match status" value="1"/>
</dbReference>
<dbReference type="Pfam" id="PF09084">
    <property type="entry name" value="NMT1"/>
    <property type="match status" value="1"/>
</dbReference>
<evidence type="ECO:0000259" key="4">
    <source>
        <dbReference type="Pfam" id="PF09084"/>
    </source>
</evidence>
<evidence type="ECO:0000313" key="5">
    <source>
        <dbReference type="EMBL" id="PWF22618.1"/>
    </source>
</evidence>
<dbReference type="PROSITE" id="PS51318">
    <property type="entry name" value="TAT"/>
    <property type="match status" value="1"/>
</dbReference>
<protein>
    <submittedName>
        <fullName evidence="5">ABC transporter substrate-binding protein</fullName>
    </submittedName>
</protein>
<dbReference type="PANTHER" id="PTHR30024">
    <property type="entry name" value="ALIPHATIC SULFONATES-BINDING PROTEIN-RELATED"/>
    <property type="match status" value="1"/>
</dbReference>
<name>A0A2V1K0R7_9BURK</name>
<evidence type="ECO:0000256" key="2">
    <source>
        <dbReference type="ARBA" id="ARBA00010742"/>
    </source>
</evidence>
<organism evidence="5 6">
    <name type="scientific">Corticimicrobacter populi</name>
    <dbReference type="NCBI Taxonomy" id="2175229"/>
    <lineage>
        <taxon>Bacteria</taxon>
        <taxon>Pseudomonadati</taxon>
        <taxon>Pseudomonadota</taxon>
        <taxon>Betaproteobacteria</taxon>
        <taxon>Burkholderiales</taxon>
        <taxon>Alcaligenaceae</taxon>
        <taxon>Corticimicrobacter</taxon>
    </lineage>
</organism>
<dbReference type="AlphaFoldDB" id="A0A2V1K0R7"/>
<keyword evidence="6" id="KW-1185">Reference proteome</keyword>
<keyword evidence="3" id="KW-0732">Signal</keyword>
<dbReference type="EMBL" id="QETA01000004">
    <property type="protein sequence ID" value="PWF22618.1"/>
    <property type="molecule type" value="Genomic_DNA"/>
</dbReference>
<dbReference type="InterPro" id="IPR015168">
    <property type="entry name" value="SsuA/THI5"/>
</dbReference>
<reference evidence="6" key="1">
    <citation type="submission" date="2018-05" db="EMBL/GenBank/DDBJ databases">
        <authorList>
            <person name="Li Y."/>
        </authorList>
    </citation>
    <scope>NUCLEOTIDE SEQUENCE [LARGE SCALE GENOMIC DNA]</scope>
    <source>
        <strain evidence="6">3d-2-2</strain>
    </source>
</reference>
<evidence type="ECO:0000256" key="1">
    <source>
        <dbReference type="ARBA" id="ARBA00004418"/>
    </source>
</evidence>
<evidence type="ECO:0000256" key="3">
    <source>
        <dbReference type="ARBA" id="ARBA00022729"/>
    </source>
</evidence>
<sequence>MKQIDRRTFLGAGASLAAWSMLPGLGMAQQGSSLRQVRLGVGLKAMSPIVINLVIGEILGYNAAEGFTLNTLALGTNANVQVAVDRGEVDFGVGVPSFGLPVLAQGDWKLARNFYQYTYPYKWDIAVLPDSPVQSYADLKGLRIGVSDFGATDYPVTRNVLRLQGLDPDGDLQWIAVGNGVPAGVALRRQAVDALAYFDTGFGQIEAAGLPFRLLPRPDNLPLVGGQFLQTRVSTLDSHPQWAVGLGRSVSKASTFILENPRAGALAFLRMYPETAPRGASQDAAVEAVLQAISRRIKLYRPPYPDVSMGYIEVSEFRTEAEMTGLQIADYAPFYTNDLIGQIDDYDHEAIRTQARNYT</sequence>
<dbReference type="Proteomes" id="UP000245212">
    <property type="component" value="Unassembled WGS sequence"/>
</dbReference>
<gene>
    <name evidence="5" type="ORF">DD235_11090</name>
</gene>
<comment type="similarity">
    <text evidence="2">Belongs to the bacterial solute-binding protein SsuA/TauA family.</text>
</comment>
<dbReference type="Gene3D" id="3.40.190.10">
    <property type="entry name" value="Periplasmic binding protein-like II"/>
    <property type="match status" value="2"/>
</dbReference>
<accession>A0A2V1K0R7</accession>
<feature type="domain" description="SsuA/THI5-like" evidence="4">
    <location>
        <begin position="51"/>
        <end position="262"/>
    </location>
</feature>
<comment type="caution">
    <text evidence="5">The sequence shown here is derived from an EMBL/GenBank/DDBJ whole genome shotgun (WGS) entry which is preliminary data.</text>
</comment>
<proteinExistence type="inferred from homology"/>
<evidence type="ECO:0000313" key="6">
    <source>
        <dbReference type="Proteomes" id="UP000245212"/>
    </source>
</evidence>
<dbReference type="SUPFAM" id="SSF53850">
    <property type="entry name" value="Periplasmic binding protein-like II"/>
    <property type="match status" value="1"/>
</dbReference>